<evidence type="ECO:0000313" key="2">
    <source>
        <dbReference type="EMBL" id="KAG8389284.1"/>
    </source>
</evidence>
<organism evidence="2 3">
    <name type="scientific">Buddleja alternifolia</name>
    <dbReference type="NCBI Taxonomy" id="168488"/>
    <lineage>
        <taxon>Eukaryota</taxon>
        <taxon>Viridiplantae</taxon>
        <taxon>Streptophyta</taxon>
        <taxon>Embryophyta</taxon>
        <taxon>Tracheophyta</taxon>
        <taxon>Spermatophyta</taxon>
        <taxon>Magnoliopsida</taxon>
        <taxon>eudicotyledons</taxon>
        <taxon>Gunneridae</taxon>
        <taxon>Pentapetalae</taxon>
        <taxon>asterids</taxon>
        <taxon>lamiids</taxon>
        <taxon>Lamiales</taxon>
        <taxon>Scrophulariaceae</taxon>
        <taxon>Buddlejeae</taxon>
        <taxon>Buddleja</taxon>
    </lineage>
</organism>
<dbReference type="InterPro" id="IPR038938">
    <property type="entry name" value="D27-like"/>
</dbReference>
<dbReference type="InterPro" id="IPR025114">
    <property type="entry name" value="D27-like_C"/>
</dbReference>
<dbReference type="GO" id="GO:1901601">
    <property type="term" value="P:strigolactone biosynthetic process"/>
    <property type="evidence" value="ECO:0007669"/>
    <property type="project" value="TreeGrafter"/>
</dbReference>
<dbReference type="GO" id="GO:0009536">
    <property type="term" value="C:plastid"/>
    <property type="evidence" value="ECO:0007669"/>
    <property type="project" value="TreeGrafter"/>
</dbReference>
<comment type="caution">
    <text evidence="2">The sequence shown here is derived from an EMBL/GenBank/DDBJ whole genome shotgun (WGS) entry which is preliminary data.</text>
</comment>
<name>A0AAV6Y972_9LAMI</name>
<gene>
    <name evidence="2" type="ORF">BUALT_Bualt02G0212900</name>
</gene>
<dbReference type="Proteomes" id="UP000826271">
    <property type="component" value="Unassembled WGS sequence"/>
</dbReference>
<accession>A0AAV6Y972</accession>
<dbReference type="GO" id="GO:0005506">
    <property type="term" value="F:iron ion binding"/>
    <property type="evidence" value="ECO:0007669"/>
    <property type="project" value="InterPro"/>
</dbReference>
<dbReference type="Pfam" id="PF13225">
    <property type="entry name" value="D27-like_C"/>
    <property type="match status" value="1"/>
</dbReference>
<dbReference type="GO" id="GO:0016859">
    <property type="term" value="F:cis-trans isomerase activity"/>
    <property type="evidence" value="ECO:0007669"/>
    <property type="project" value="TreeGrafter"/>
</dbReference>
<evidence type="ECO:0000259" key="1">
    <source>
        <dbReference type="Pfam" id="PF13225"/>
    </source>
</evidence>
<dbReference type="PANTHER" id="PTHR33591:SF1">
    <property type="entry name" value="BETA-CAROTENE ISOMERASE D27, CHLOROPLASTIC"/>
    <property type="match status" value="1"/>
</dbReference>
<reference evidence="2" key="1">
    <citation type="submission" date="2019-10" db="EMBL/GenBank/DDBJ databases">
        <authorList>
            <person name="Zhang R."/>
            <person name="Pan Y."/>
            <person name="Wang J."/>
            <person name="Ma R."/>
            <person name="Yu S."/>
        </authorList>
    </citation>
    <scope>NUCLEOTIDE SEQUENCE</scope>
    <source>
        <strain evidence="2">LA-IB0</strain>
        <tissue evidence="2">Leaf</tissue>
    </source>
</reference>
<sequence>MDAILAQPYKILLPPPRINRRITMQNPRRSLVLSVLADKNTNTSSTDHESKHVYNDNWFDRLAINHLSQSLQASTGSFIIIYVIVPACIYIKTILPPSKFAREYFAVFTTIFFAWLVGPCEVRESEFDGRKEKNVVHVPKCRFLEETNCVGMCTNLCKMSSQAFIKETLGMPFNMVPNFDDMSCEMIFGVEPPPQSIDPAFTQPCYKQCK</sequence>
<dbReference type="PANTHER" id="PTHR33591">
    <property type="entry name" value="BETA-CAROTENE ISOMERASE D27"/>
    <property type="match status" value="1"/>
</dbReference>
<keyword evidence="3" id="KW-1185">Reference proteome</keyword>
<dbReference type="AlphaFoldDB" id="A0AAV6Y972"/>
<protein>
    <recommendedName>
        <fullName evidence="1">Beta-carotene isomerase D27-like C-terminal domain-containing protein</fullName>
    </recommendedName>
</protein>
<feature type="domain" description="Beta-carotene isomerase D27-like C-terminal" evidence="1">
    <location>
        <begin position="115"/>
        <end position="195"/>
    </location>
</feature>
<evidence type="ECO:0000313" key="3">
    <source>
        <dbReference type="Proteomes" id="UP000826271"/>
    </source>
</evidence>
<dbReference type="EMBL" id="WHWC01000002">
    <property type="protein sequence ID" value="KAG8389284.1"/>
    <property type="molecule type" value="Genomic_DNA"/>
</dbReference>
<proteinExistence type="predicted"/>